<dbReference type="STRING" id="29367.CLPUN_45550"/>
<dbReference type="EMBL" id="LZZM01000216">
    <property type="protein sequence ID" value="OOM73472.1"/>
    <property type="molecule type" value="Genomic_DNA"/>
</dbReference>
<keyword evidence="3" id="KW-1185">Reference proteome</keyword>
<dbReference type="GO" id="GO:0003700">
    <property type="term" value="F:DNA-binding transcription factor activity"/>
    <property type="evidence" value="ECO:0007669"/>
    <property type="project" value="InterPro"/>
</dbReference>
<dbReference type="InterPro" id="IPR036388">
    <property type="entry name" value="WH-like_DNA-bd_sf"/>
</dbReference>
<comment type="caution">
    <text evidence="2">The sequence shown here is derived from an EMBL/GenBank/DDBJ whole genome shotgun (WGS) entry which is preliminary data.</text>
</comment>
<accession>A0A1S8T729</accession>
<dbReference type="PRINTS" id="PR00598">
    <property type="entry name" value="HTHMARR"/>
</dbReference>
<dbReference type="RefSeq" id="WP_077849479.1">
    <property type="nucleotide sequence ID" value="NZ_LZZM01000216.1"/>
</dbReference>
<dbReference type="InterPro" id="IPR000835">
    <property type="entry name" value="HTH_MarR-typ"/>
</dbReference>
<name>A0A1S8T729_9CLOT</name>
<sequence>MNNYLGDLNLVDLVSEKHKKLRKKVMELWSKQHEEYISDSESHMLGTINIKEMTVAEIARKMNISRQGAHKCARKLLDTEYILMKCVEGNNRDKLITLTKKGENYCMEMLILKQQVEEEIIKNIGYENVELLKEFLRKDWIY</sequence>
<gene>
    <name evidence="2" type="primary">tcaR</name>
    <name evidence="2" type="ORF">CLPUN_45550</name>
</gene>
<organism evidence="2 3">
    <name type="scientific">Clostridium puniceum</name>
    <dbReference type="NCBI Taxonomy" id="29367"/>
    <lineage>
        <taxon>Bacteria</taxon>
        <taxon>Bacillati</taxon>
        <taxon>Bacillota</taxon>
        <taxon>Clostridia</taxon>
        <taxon>Eubacteriales</taxon>
        <taxon>Clostridiaceae</taxon>
        <taxon>Clostridium</taxon>
    </lineage>
</organism>
<protein>
    <submittedName>
        <fullName evidence="2">HTH-type transcriptional regulator TcaR</fullName>
    </submittedName>
</protein>
<dbReference type="AlphaFoldDB" id="A0A1S8T729"/>
<reference evidence="2 3" key="1">
    <citation type="submission" date="2016-05" db="EMBL/GenBank/DDBJ databases">
        <title>Microbial solvent formation.</title>
        <authorList>
            <person name="Poehlein A."/>
            <person name="Montoya Solano J.D."/>
            <person name="Flitsch S."/>
            <person name="Krabben P."/>
            <person name="Duerre P."/>
            <person name="Daniel R."/>
        </authorList>
    </citation>
    <scope>NUCLEOTIDE SEQUENCE [LARGE SCALE GENOMIC DNA]</scope>
    <source>
        <strain evidence="2 3">DSM 2619</strain>
    </source>
</reference>
<dbReference type="SMART" id="SM00347">
    <property type="entry name" value="HTH_MARR"/>
    <property type="match status" value="1"/>
</dbReference>
<evidence type="ECO:0000313" key="2">
    <source>
        <dbReference type="EMBL" id="OOM73472.1"/>
    </source>
</evidence>
<dbReference type="InterPro" id="IPR036390">
    <property type="entry name" value="WH_DNA-bd_sf"/>
</dbReference>
<evidence type="ECO:0000313" key="3">
    <source>
        <dbReference type="Proteomes" id="UP000190890"/>
    </source>
</evidence>
<dbReference type="Proteomes" id="UP000190890">
    <property type="component" value="Unassembled WGS sequence"/>
</dbReference>
<dbReference type="OrthoDB" id="2404954at2"/>
<evidence type="ECO:0000259" key="1">
    <source>
        <dbReference type="SMART" id="SM00347"/>
    </source>
</evidence>
<feature type="domain" description="HTH marR-type" evidence="1">
    <location>
        <begin position="31"/>
        <end position="129"/>
    </location>
</feature>
<dbReference type="Gene3D" id="1.10.10.10">
    <property type="entry name" value="Winged helix-like DNA-binding domain superfamily/Winged helix DNA-binding domain"/>
    <property type="match status" value="1"/>
</dbReference>
<proteinExistence type="predicted"/>
<dbReference type="SUPFAM" id="SSF46785">
    <property type="entry name" value="Winged helix' DNA-binding domain"/>
    <property type="match status" value="1"/>
</dbReference>